<protein>
    <submittedName>
        <fullName evidence="1">Uncharacterized protein</fullName>
    </submittedName>
</protein>
<dbReference type="EMBL" id="FO818640">
    <property type="protein sequence ID" value="CDM96360.1"/>
    <property type="molecule type" value="Genomic_DNA"/>
</dbReference>
<organism evidence="1 2">
    <name type="scientific">Limnospira indica PCC 8005</name>
    <dbReference type="NCBI Taxonomy" id="376219"/>
    <lineage>
        <taxon>Bacteria</taxon>
        <taxon>Bacillati</taxon>
        <taxon>Cyanobacteriota</taxon>
        <taxon>Cyanophyceae</taxon>
        <taxon>Oscillatoriophycideae</taxon>
        <taxon>Oscillatoriales</taxon>
        <taxon>Sirenicapillariaceae</taxon>
        <taxon>Limnospira</taxon>
    </lineage>
</organism>
<reference evidence="1 2" key="1">
    <citation type="submission" date="2014-02" db="EMBL/GenBank/DDBJ databases">
        <authorList>
            <person name="Genoscope - CEA"/>
        </authorList>
    </citation>
    <scope>NUCLEOTIDE SEQUENCE [LARGE SCALE GENOMIC DNA]</scope>
    <source>
        <strain evidence="1 2">PCC 8005</strain>
    </source>
</reference>
<keyword evidence="2" id="KW-1185">Reference proteome</keyword>
<name>A0A9P1KHD4_9CYAN</name>
<accession>A0A9P1KHD4</accession>
<dbReference type="AlphaFoldDB" id="A0A9P1KHD4"/>
<evidence type="ECO:0000313" key="2">
    <source>
        <dbReference type="Proteomes" id="UP000032946"/>
    </source>
</evidence>
<dbReference type="Proteomes" id="UP000032946">
    <property type="component" value="Chromosome"/>
</dbReference>
<evidence type="ECO:0000313" key="1">
    <source>
        <dbReference type="EMBL" id="CDM96360.1"/>
    </source>
</evidence>
<proteinExistence type="predicted"/>
<gene>
    <name evidence="1" type="ORF">ARTHRO_40769</name>
</gene>
<sequence>MTSFPTTPLLSFSQSRAIGDRLRDLATLPPKNIIRCFPVKNNLHNLLTI</sequence>